<keyword evidence="2" id="KW-0812">Transmembrane</keyword>
<evidence type="ECO:0000256" key="2">
    <source>
        <dbReference type="SAM" id="Phobius"/>
    </source>
</evidence>
<dbReference type="AlphaFoldDB" id="A0A6G1CZR7"/>
<evidence type="ECO:0000256" key="1">
    <source>
        <dbReference type="SAM" id="MobiDB-lite"/>
    </source>
</evidence>
<keyword evidence="4" id="KW-1185">Reference proteome</keyword>
<keyword evidence="2" id="KW-0472">Membrane</keyword>
<sequence>MAMRALVSKLRIPAAASRRALPPLRSFSTASQDKLSSTTARATSIEGSPLPDHSARLDYYNAVLDYYDRVFPERMLASDKRFERNMTWFSIIGNFIAFNTTAYLADRSRSRQRD</sequence>
<feature type="transmembrane region" description="Helical" evidence="2">
    <location>
        <begin position="86"/>
        <end position="105"/>
    </location>
</feature>
<evidence type="ECO:0000313" key="4">
    <source>
        <dbReference type="Proteomes" id="UP000479710"/>
    </source>
</evidence>
<keyword evidence="2" id="KW-1133">Transmembrane helix</keyword>
<reference evidence="3 4" key="1">
    <citation type="submission" date="2019-11" db="EMBL/GenBank/DDBJ databases">
        <title>Whole genome sequence of Oryza granulata.</title>
        <authorList>
            <person name="Li W."/>
        </authorList>
    </citation>
    <scope>NUCLEOTIDE SEQUENCE [LARGE SCALE GENOMIC DNA]</scope>
    <source>
        <strain evidence="4">cv. Menghai</strain>
        <tissue evidence="3">Leaf</tissue>
    </source>
</reference>
<dbReference type="EMBL" id="SPHZ02000007">
    <property type="protein sequence ID" value="KAF0905666.1"/>
    <property type="molecule type" value="Genomic_DNA"/>
</dbReference>
<protein>
    <submittedName>
        <fullName evidence="3">Uncharacterized protein</fullName>
    </submittedName>
</protein>
<dbReference type="Proteomes" id="UP000479710">
    <property type="component" value="Unassembled WGS sequence"/>
</dbReference>
<comment type="caution">
    <text evidence="3">The sequence shown here is derived from an EMBL/GenBank/DDBJ whole genome shotgun (WGS) entry which is preliminary data.</text>
</comment>
<gene>
    <name evidence="3" type="ORF">E2562_007446</name>
</gene>
<accession>A0A6G1CZR7</accession>
<name>A0A6G1CZR7_9ORYZ</name>
<evidence type="ECO:0000313" key="3">
    <source>
        <dbReference type="EMBL" id="KAF0905666.1"/>
    </source>
</evidence>
<feature type="region of interest" description="Disordered" evidence="1">
    <location>
        <begin position="27"/>
        <end position="52"/>
    </location>
</feature>
<feature type="compositionally biased region" description="Polar residues" evidence="1">
    <location>
        <begin position="27"/>
        <end position="46"/>
    </location>
</feature>
<organism evidence="3 4">
    <name type="scientific">Oryza meyeriana var. granulata</name>
    <dbReference type="NCBI Taxonomy" id="110450"/>
    <lineage>
        <taxon>Eukaryota</taxon>
        <taxon>Viridiplantae</taxon>
        <taxon>Streptophyta</taxon>
        <taxon>Embryophyta</taxon>
        <taxon>Tracheophyta</taxon>
        <taxon>Spermatophyta</taxon>
        <taxon>Magnoliopsida</taxon>
        <taxon>Liliopsida</taxon>
        <taxon>Poales</taxon>
        <taxon>Poaceae</taxon>
        <taxon>BOP clade</taxon>
        <taxon>Oryzoideae</taxon>
        <taxon>Oryzeae</taxon>
        <taxon>Oryzinae</taxon>
        <taxon>Oryza</taxon>
        <taxon>Oryza meyeriana</taxon>
    </lineage>
</organism>
<proteinExistence type="predicted"/>